<dbReference type="EMBL" id="MLAK01000658">
    <property type="protein sequence ID" value="OHT08786.1"/>
    <property type="molecule type" value="Genomic_DNA"/>
</dbReference>
<evidence type="ECO:0000313" key="2">
    <source>
        <dbReference type="Proteomes" id="UP000179807"/>
    </source>
</evidence>
<protein>
    <submittedName>
        <fullName evidence="1">Uncharacterized protein</fullName>
    </submittedName>
</protein>
<dbReference type="VEuPathDB" id="TrichDB:TRFO_22634"/>
<gene>
    <name evidence="1" type="ORF">TRFO_22634</name>
</gene>
<dbReference type="GeneID" id="94837369"/>
<dbReference type="Proteomes" id="UP000179807">
    <property type="component" value="Unassembled WGS sequence"/>
</dbReference>
<dbReference type="AlphaFoldDB" id="A0A1J4KCT6"/>
<dbReference type="RefSeq" id="XP_068361922.1">
    <property type="nucleotide sequence ID" value="XM_068502665.1"/>
</dbReference>
<keyword evidence="2" id="KW-1185">Reference proteome</keyword>
<evidence type="ECO:0000313" key="1">
    <source>
        <dbReference type="EMBL" id="OHT08786.1"/>
    </source>
</evidence>
<reference evidence="1" key="1">
    <citation type="submission" date="2016-10" db="EMBL/GenBank/DDBJ databases">
        <authorList>
            <person name="Benchimol M."/>
            <person name="Almeida L.G."/>
            <person name="Vasconcelos A.T."/>
            <person name="Perreira-Neves A."/>
            <person name="Rosa I.A."/>
            <person name="Tasca T."/>
            <person name="Bogo M.R."/>
            <person name="de Souza W."/>
        </authorList>
    </citation>
    <scope>NUCLEOTIDE SEQUENCE [LARGE SCALE GENOMIC DNA]</scope>
    <source>
        <strain evidence="1">K</strain>
    </source>
</reference>
<accession>A0A1J4KCT6</accession>
<proteinExistence type="predicted"/>
<comment type="caution">
    <text evidence="1">The sequence shown here is derived from an EMBL/GenBank/DDBJ whole genome shotgun (WGS) entry which is preliminary data.</text>
</comment>
<organism evidence="1 2">
    <name type="scientific">Tritrichomonas foetus</name>
    <dbReference type="NCBI Taxonomy" id="1144522"/>
    <lineage>
        <taxon>Eukaryota</taxon>
        <taxon>Metamonada</taxon>
        <taxon>Parabasalia</taxon>
        <taxon>Tritrichomonadida</taxon>
        <taxon>Tritrichomonadidae</taxon>
        <taxon>Tritrichomonas</taxon>
    </lineage>
</organism>
<name>A0A1J4KCT6_9EUKA</name>
<sequence>MQRCGRNLSSKWAKSLSRVQWKSNIRAPSQPPSQIISMSNSQNISRVSSQAENLLMRQYFPKPTKSAQVEVKERKPVDTFNLIHRAFDSSYERRKNEIQQIIKREELKQKKIETLEQMKSLERRKISRNVNQLNDNRVIEQIYNNYRSKEIGKNTFGKQMRLPIEGIRNESQKRCFFWG</sequence>